<accession>A0A1J1LEF7</accession>
<gene>
    <name evidence="1" type="ORF">PL9214120003</name>
</gene>
<protein>
    <recommendedName>
        <fullName evidence="3">DUF732 domain-containing protein</fullName>
    </recommendedName>
</protein>
<sequence length="174" mass="20016">MKTNRLISKITLSFTFFYLFLYSTLEVKSQELEGCFWINSFDQSMRIPTYMCGKLNSTLQNPTQSLNNLSQEQAFIEDYKKLANSQEEPLLRSLLLSTIKNSPDGEVNEAKKFCATFQSGQSYQDIIKSESEKLSQQQEGSATYRANLRLVSFRFVLATKHFCPQFASQINPEE</sequence>
<dbReference type="OrthoDB" id="424181at2"/>
<proteinExistence type="predicted"/>
<name>A0A1J1LEF7_9CYAN</name>
<organism evidence="1 2">
    <name type="scientific">Planktothrix tepida PCC 9214</name>
    <dbReference type="NCBI Taxonomy" id="671072"/>
    <lineage>
        <taxon>Bacteria</taxon>
        <taxon>Bacillati</taxon>
        <taxon>Cyanobacteriota</taxon>
        <taxon>Cyanophyceae</taxon>
        <taxon>Oscillatoriophycideae</taxon>
        <taxon>Oscillatoriales</taxon>
        <taxon>Microcoleaceae</taxon>
        <taxon>Planktothrix</taxon>
    </lineage>
</organism>
<dbReference type="AlphaFoldDB" id="A0A1J1LEF7"/>
<evidence type="ECO:0000313" key="1">
    <source>
        <dbReference type="EMBL" id="CUR30284.1"/>
    </source>
</evidence>
<dbReference type="EMBL" id="CZDF01000024">
    <property type="protein sequence ID" value="CUR30284.1"/>
    <property type="molecule type" value="Genomic_DNA"/>
</dbReference>
<evidence type="ECO:0000313" key="2">
    <source>
        <dbReference type="Proteomes" id="UP000184315"/>
    </source>
</evidence>
<dbReference type="Proteomes" id="UP000184315">
    <property type="component" value="Unassembled WGS sequence"/>
</dbReference>
<reference evidence="2" key="1">
    <citation type="submission" date="2015-10" db="EMBL/GenBank/DDBJ databases">
        <authorList>
            <person name="Regsiter A."/>
            <person name="william w."/>
        </authorList>
    </citation>
    <scope>NUCLEOTIDE SEQUENCE [LARGE SCALE GENOMIC DNA]</scope>
</reference>
<keyword evidence="2" id="KW-1185">Reference proteome</keyword>
<dbReference type="RefSeq" id="WP_072717343.1">
    <property type="nucleotide sequence ID" value="NZ_LN889768.1"/>
</dbReference>
<evidence type="ECO:0008006" key="3">
    <source>
        <dbReference type="Google" id="ProtNLM"/>
    </source>
</evidence>